<sequence>MAVIRKQKTSFWDAIRDWLLHIVEDYELIDWNRVSEATSWPCALVFNLLFVIVSMARQISNHQSDFDAIIDTDSRHRLARGSSGNRWDSAYRDH</sequence>
<name>A0A9W8I0G3_9FUNG</name>
<dbReference type="OrthoDB" id="3363151at2759"/>
<keyword evidence="2" id="KW-1185">Reference proteome</keyword>
<gene>
    <name evidence="1" type="ORF">IWW36_006031</name>
</gene>
<comment type="caution">
    <text evidence="1">The sequence shown here is derived from an EMBL/GenBank/DDBJ whole genome shotgun (WGS) entry which is preliminary data.</text>
</comment>
<protein>
    <submittedName>
        <fullName evidence="1">Uncharacterized protein</fullName>
    </submittedName>
</protein>
<evidence type="ECO:0000313" key="2">
    <source>
        <dbReference type="Proteomes" id="UP001139887"/>
    </source>
</evidence>
<feature type="non-terminal residue" evidence="1">
    <location>
        <position position="94"/>
    </location>
</feature>
<proteinExistence type="predicted"/>
<evidence type="ECO:0000313" key="1">
    <source>
        <dbReference type="EMBL" id="KAJ2842104.1"/>
    </source>
</evidence>
<reference evidence="1" key="1">
    <citation type="submission" date="2022-07" db="EMBL/GenBank/DDBJ databases">
        <title>Phylogenomic reconstructions and comparative analyses of Kickxellomycotina fungi.</title>
        <authorList>
            <person name="Reynolds N.K."/>
            <person name="Stajich J.E."/>
            <person name="Barry K."/>
            <person name="Grigoriev I.V."/>
            <person name="Crous P."/>
            <person name="Smith M.E."/>
        </authorList>
    </citation>
    <scope>NUCLEOTIDE SEQUENCE</scope>
    <source>
        <strain evidence="1">NRRL 1566</strain>
    </source>
</reference>
<organism evidence="1 2">
    <name type="scientific">Coemansia brasiliensis</name>
    <dbReference type="NCBI Taxonomy" id="2650707"/>
    <lineage>
        <taxon>Eukaryota</taxon>
        <taxon>Fungi</taxon>
        <taxon>Fungi incertae sedis</taxon>
        <taxon>Zoopagomycota</taxon>
        <taxon>Kickxellomycotina</taxon>
        <taxon>Kickxellomycetes</taxon>
        <taxon>Kickxellales</taxon>
        <taxon>Kickxellaceae</taxon>
        <taxon>Coemansia</taxon>
    </lineage>
</organism>
<dbReference type="AlphaFoldDB" id="A0A9W8I0G3"/>
<dbReference type="EMBL" id="JANBUW010001915">
    <property type="protein sequence ID" value="KAJ2842104.1"/>
    <property type="molecule type" value="Genomic_DNA"/>
</dbReference>
<dbReference type="Proteomes" id="UP001139887">
    <property type="component" value="Unassembled WGS sequence"/>
</dbReference>
<accession>A0A9W8I0G3</accession>